<sequence>MSGDRQEPPASPPRTAGHRIREVFSSLLVAVVVERLAQWVFDGFGSVVASLPGGWFTAVMVLALPASLVYHRRLAALRARAAGWLSPVTGAVRTALSALRRRLPRRRGRGRAGPLGRALRTVRLWVAGGYRATALGMAAGLVVWGGHEGVLWLSGAYGPCDSPRELQVVTAPENVHALRGAAAEFTAGTAVHGCLPYRISVGAAPSIDEMIYGFENGWRRKDARQEEEPFVRLLGIRPDAWLATSSGEAAYVTQRVNAARVAFGGGFSVARDPLVLAMLGERFDDMERALGPADEGGHRFRTLADTARSSLQMRLIHPQPGLSSAGLVAAAELARLSGSGDVARGTVFDESVSALLCRFRDPGTAERETAALLVPAHSVHDYNTRSLTAEGCPGGAPSGRDALKAFSSPDLSVLDYPFHTVSWAGQHRPEAQRVLTEFGRWIGRRGLFPATSPAWSAPRSPQVRDAAALHDVRRRIERELPRVDLHLVLDASGSMSRPPAALLLRTREAFSAVRNTLVPADRLSLSRFYASGDGVEVTEPGPRAGRDDLDGLTQGIAAREPGGRDAPISAMLAEIPRHVSRSGATVAVITDGGVFDDEPDGRAVVRALARAERVRHLYVLVLGDGRCGGGPAGGGRRAGGKRVVCAEAGQDLEKGLSQMVSTIREWS</sequence>
<evidence type="ECO:0008006" key="4">
    <source>
        <dbReference type="Google" id="ProtNLM"/>
    </source>
</evidence>
<feature type="transmembrane region" description="Helical" evidence="1">
    <location>
        <begin position="53"/>
        <end position="70"/>
    </location>
</feature>
<gene>
    <name evidence="2" type="ORF">GCM10010466_22740</name>
</gene>
<proteinExistence type="predicted"/>
<evidence type="ECO:0000313" key="3">
    <source>
        <dbReference type="Proteomes" id="UP001500320"/>
    </source>
</evidence>
<reference evidence="3" key="1">
    <citation type="journal article" date="2019" name="Int. J. Syst. Evol. Microbiol.">
        <title>The Global Catalogue of Microorganisms (GCM) 10K type strain sequencing project: providing services to taxonomists for standard genome sequencing and annotation.</title>
        <authorList>
            <consortium name="The Broad Institute Genomics Platform"/>
            <consortium name="The Broad Institute Genome Sequencing Center for Infectious Disease"/>
            <person name="Wu L."/>
            <person name="Ma J."/>
        </authorList>
    </citation>
    <scope>NUCLEOTIDE SEQUENCE [LARGE SCALE GENOMIC DNA]</scope>
    <source>
        <strain evidence="3">JCM 9373</strain>
    </source>
</reference>
<evidence type="ECO:0000313" key="2">
    <source>
        <dbReference type="EMBL" id="GAA3131583.1"/>
    </source>
</evidence>
<dbReference type="Proteomes" id="UP001500320">
    <property type="component" value="Unassembled WGS sequence"/>
</dbReference>
<keyword evidence="3" id="KW-1185">Reference proteome</keyword>
<dbReference type="RefSeq" id="WP_344858565.1">
    <property type="nucleotide sequence ID" value="NZ_BAAAUT010000015.1"/>
</dbReference>
<keyword evidence="1" id="KW-0812">Transmembrane</keyword>
<keyword evidence="1" id="KW-1133">Transmembrane helix</keyword>
<dbReference type="Gene3D" id="3.40.50.410">
    <property type="entry name" value="von Willebrand factor, type A domain"/>
    <property type="match status" value="1"/>
</dbReference>
<evidence type="ECO:0000256" key="1">
    <source>
        <dbReference type="SAM" id="Phobius"/>
    </source>
</evidence>
<dbReference type="EMBL" id="BAAAUT010000015">
    <property type="protein sequence ID" value="GAA3131583.1"/>
    <property type="molecule type" value="Genomic_DNA"/>
</dbReference>
<keyword evidence="1" id="KW-0472">Membrane</keyword>
<accession>A0ABP6N196</accession>
<organism evidence="2 3">
    <name type="scientific">Planomonospora alba</name>
    <dbReference type="NCBI Taxonomy" id="161354"/>
    <lineage>
        <taxon>Bacteria</taxon>
        <taxon>Bacillati</taxon>
        <taxon>Actinomycetota</taxon>
        <taxon>Actinomycetes</taxon>
        <taxon>Streptosporangiales</taxon>
        <taxon>Streptosporangiaceae</taxon>
        <taxon>Planomonospora</taxon>
    </lineage>
</organism>
<comment type="caution">
    <text evidence="2">The sequence shown here is derived from an EMBL/GenBank/DDBJ whole genome shotgun (WGS) entry which is preliminary data.</text>
</comment>
<dbReference type="SUPFAM" id="SSF53300">
    <property type="entry name" value="vWA-like"/>
    <property type="match status" value="1"/>
</dbReference>
<dbReference type="CDD" id="cd00198">
    <property type="entry name" value="vWFA"/>
    <property type="match status" value="1"/>
</dbReference>
<protein>
    <recommendedName>
        <fullName evidence="4">VWFA domain-containing protein</fullName>
    </recommendedName>
</protein>
<name>A0ABP6N196_9ACTN</name>
<dbReference type="InterPro" id="IPR036465">
    <property type="entry name" value="vWFA_dom_sf"/>
</dbReference>